<dbReference type="Gene3D" id="1.10.10.10">
    <property type="entry name" value="Winged helix-like DNA-binding domain superfamily/Winged helix DNA-binding domain"/>
    <property type="match status" value="1"/>
</dbReference>
<evidence type="ECO:0000256" key="1">
    <source>
        <dbReference type="ARBA" id="ARBA00022763"/>
    </source>
</evidence>
<evidence type="ECO:0000313" key="4">
    <source>
        <dbReference type="Proteomes" id="UP001596004"/>
    </source>
</evidence>
<proteinExistence type="predicted"/>
<organism evidence="3 4">
    <name type="scientific">Sphaerisporangium dianthi</name>
    <dbReference type="NCBI Taxonomy" id="1436120"/>
    <lineage>
        <taxon>Bacteria</taxon>
        <taxon>Bacillati</taxon>
        <taxon>Actinomycetota</taxon>
        <taxon>Actinomycetes</taxon>
        <taxon>Streptosporangiales</taxon>
        <taxon>Streptosporangiaceae</taxon>
        <taxon>Sphaerisporangium</taxon>
    </lineage>
</organism>
<feature type="domain" description="Methylated-DNA-[protein]-cysteine S-methyltransferase DNA binding" evidence="2">
    <location>
        <begin position="124"/>
        <end position="199"/>
    </location>
</feature>
<dbReference type="RefSeq" id="WP_380841167.1">
    <property type="nucleotide sequence ID" value="NZ_JBHSFP010000009.1"/>
</dbReference>
<dbReference type="Proteomes" id="UP001596004">
    <property type="component" value="Unassembled WGS sequence"/>
</dbReference>
<protein>
    <submittedName>
        <fullName evidence="3">MGMT family protein</fullName>
    </submittedName>
</protein>
<evidence type="ECO:0000313" key="3">
    <source>
        <dbReference type="EMBL" id="MFC4532375.1"/>
    </source>
</evidence>
<dbReference type="InterPro" id="IPR036388">
    <property type="entry name" value="WH-like_DNA-bd_sf"/>
</dbReference>
<keyword evidence="4" id="KW-1185">Reference proteome</keyword>
<dbReference type="InterPro" id="IPR036217">
    <property type="entry name" value="MethylDNA_cys_MeTrfase_DNAb"/>
</dbReference>
<dbReference type="SUPFAM" id="SSF46767">
    <property type="entry name" value="Methylated DNA-protein cysteine methyltransferase, C-terminal domain"/>
    <property type="match status" value="1"/>
</dbReference>
<dbReference type="InterPro" id="IPR014048">
    <property type="entry name" value="MethylDNA_cys_MeTrfase_DNA-bd"/>
</dbReference>
<sequence>MSFAEHIAPILRTTLEVLREAGRPLQPDDVRKAVTERISIAAEHQGPNAHGQTRWWAQLGFRTGEAASLGWMVKRNGWSITPAGIQALEDFPGVELYRELGRQYRARRLPAQGRKYADPRWDVVLKALVHLKPGRWTTYGDLAELVGMSAQSVGGFMAEAPPGYNVHRVLQTGGRISPQFRWLDSMRTEDPRAVLEQEGLTFDQTGRAHPARRVTANDFRTVFTEAGLIPGVISEVSPASAPDNAPPAFEQFQQNLGYARQLVHGGQNLERLRVGAFDVGDLYRAAWTQSVAALDHWITREIIDRAVALALQPGVARPPKFSKLPIPVELFEKVHHHDEPLDAAFRAHLEQVFAFMTFQNPDKIKEGFAHVSTVNLWVKVAEILTDQDSAEPTTSDGVRSRLREIAWRRNNIAHTADHDPDRPGQKAAISAREAEETISWIESIAIAIQLALGDPLPAADYDAAPPEAGTLGAVPAMTNERREALTRGQSKWDEDSLLHALEQYCPEDVTSTLLAVYRHAERHPSFRGYYFGEAEYPSVTAWFSLGTDEAAVWSIYTGVSKSVLSINFEWMHNRGASQDRLVRLVDALSVFPGWAQARDQLIAANYAKRPSLTPAALAQPDASEVVIAALNDLLAVKSRIVQILAPQPSTWYKNPNSTGARGGCSQHGTPPCHADIVASVVLADAGSDNIQWAVCQRGLQQLKTHPSPPRDGTI</sequence>
<accession>A0ABV9CHS5</accession>
<evidence type="ECO:0000259" key="2">
    <source>
        <dbReference type="Pfam" id="PF01035"/>
    </source>
</evidence>
<dbReference type="EMBL" id="JBHSFP010000009">
    <property type="protein sequence ID" value="MFC4532375.1"/>
    <property type="molecule type" value="Genomic_DNA"/>
</dbReference>
<comment type="caution">
    <text evidence="3">The sequence shown here is derived from an EMBL/GenBank/DDBJ whole genome shotgun (WGS) entry which is preliminary data.</text>
</comment>
<keyword evidence="1" id="KW-0227">DNA damage</keyword>
<gene>
    <name evidence="3" type="ORF">ACFO60_16500</name>
</gene>
<dbReference type="Pfam" id="PF01035">
    <property type="entry name" value="DNA_binding_1"/>
    <property type="match status" value="1"/>
</dbReference>
<name>A0ABV9CHS5_9ACTN</name>
<reference evidence="4" key="1">
    <citation type="journal article" date="2019" name="Int. J. Syst. Evol. Microbiol.">
        <title>The Global Catalogue of Microorganisms (GCM) 10K type strain sequencing project: providing services to taxonomists for standard genome sequencing and annotation.</title>
        <authorList>
            <consortium name="The Broad Institute Genomics Platform"/>
            <consortium name="The Broad Institute Genome Sequencing Center for Infectious Disease"/>
            <person name="Wu L."/>
            <person name="Ma J."/>
        </authorList>
    </citation>
    <scope>NUCLEOTIDE SEQUENCE [LARGE SCALE GENOMIC DNA]</scope>
    <source>
        <strain evidence="4">CGMCC 4.7132</strain>
    </source>
</reference>